<protein>
    <submittedName>
        <fullName evidence="1">Ferredoxin-like protein nitrogen fixation FixX</fullName>
    </submittedName>
</protein>
<reference evidence="1 2" key="1">
    <citation type="journal article" date="2012" name="Microbes Environ.">
        <title>Complete genome sequence of Bradyrhizobium sp. S23321: insights into symbiosis evolution in soil oligotrophs.</title>
        <authorList>
            <person name="Okubo T."/>
            <person name="Tsukui T."/>
            <person name="Maita H."/>
            <person name="Okamoto S."/>
            <person name="Oshima K."/>
            <person name="Fujisawa T."/>
            <person name="Saito A."/>
            <person name="Futamata H."/>
            <person name="Hattori R."/>
            <person name="Shimomura Y."/>
            <person name="Haruta S."/>
            <person name="Morimoto S."/>
            <person name="Wang Y."/>
            <person name="Sakai Y."/>
            <person name="Hattori M."/>
            <person name="Aizawa S."/>
            <person name="Nagashima K.V.P."/>
            <person name="Masuda S."/>
            <person name="Hattori T."/>
            <person name="Yamashita A."/>
            <person name="Bao Z."/>
            <person name="Hayatsu M."/>
            <person name="Kajiya-Kanegae H."/>
            <person name="Yoshinaga I."/>
            <person name="Sakamoto K."/>
            <person name="Toyota K."/>
            <person name="Nakao M."/>
            <person name="Kohara M."/>
            <person name="Anda M."/>
            <person name="Niwa R."/>
            <person name="Jung-Hwan P."/>
            <person name="Sameshima-Saito R."/>
            <person name="Tokuda S."/>
            <person name="Yamamoto S."/>
            <person name="Yamamoto S."/>
            <person name="Yokoyama T."/>
            <person name="Akutsu T."/>
            <person name="Nakamura Y."/>
            <person name="Nakahira-Yanaka Y."/>
            <person name="Takada Hoshino Y."/>
            <person name="Hirakawa H."/>
            <person name="Mitsui H."/>
            <person name="Terasawa K."/>
            <person name="Itakura M."/>
            <person name="Sato S."/>
            <person name="Ikeda-Ohtsubo W."/>
            <person name="Sakakura N."/>
            <person name="Kaminuma E."/>
            <person name="Minamisawa K."/>
        </authorList>
    </citation>
    <scope>NUCLEOTIDE SEQUENCE [LARGE SCALE GENOMIC DNA]</scope>
    <source>
        <strain evidence="1 2">S23321</strain>
    </source>
</reference>
<name>A0AAI8QE28_9BRAD</name>
<proteinExistence type="predicted"/>
<dbReference type="KEGG" id="brs:S23_48910"/>
<accession>A0AAI8QE28</accession>
<evidence type="ECO:0000313" key="1">
    <source>
        <dbReference type="EMBL" id="BAL78085.1"/>
    </source>
</evidence>
<sequence length="53" mass="5669">MWDVELVIPQIAGIAKCQQLNSKGEASEALSLAKGDRPQVRSSLVELFVTGLA</sequence>
<dbReference type="EMBL" id="AP012279">
    <property type="protein sequence ID" value="BAL78085.1"/>
    <property type="molecule type" value="Genomic_DNA"/>
</dbReference>
<dbReference type="AlphaFoldDB" id="A0AAI8QE28"/>
<organism evidence="1 2">
    <name type="scientific">Bradyrhizobium cosmicum</name>
    <dbReference type="NCBI Taxonomy" id="1404864"/>
    <lineage>
        <taxon>Bacteria</taxon>
        <taxon>Pseudomonadati</taxon>
        <taxon>Pseudomonadota</taxon>
        <taxon>Alphaproteobacteria</taxon>
        <taxon>Hyphomicrobiales</taxon>
        <taxon>Nitrobacteraceae</taxon>
        <taxon>Bradyrhizobium</taxon>
    </lineage>
</organism>
<keyword evidence="2" id="KW-1185">Reference proteome</keyword>
<gene>
    <name evidence="1" type="ORF">S23_48910</name>
</gene>
<dbReference type="Proteomes" id="UP000007886">
    <property type="component" value="Chromosome"/>
</dbReference>
<evidence type="ECO:0000313" key="2">
    <source>
        <dbReference type="Proteomes" id="UP000007886"/>
    </source>
</evidence>